<dbReference type="Proteomes" id="UP000026962">
    <property type="component" value="Chromosome 5"/>
</dbReference>
<dbReference type="Gramene" id="OPUNC05G10490.1">
    <property type="protein sequence ID" value="OPUNC05G10490.1"/>
    <property type="gene ID" value="OPUNC05G10490"/>
</dbReference>
<keyword evidence="3" id="KW-1185">Reference proteome</keyword>
<feature type="region of interest" description="Disordered" evidence="1">
    <location>
        <begin position="1"/>
        <end position="26"/>
    </location>
</feature>
<evidence type="ECO:0000313" key="3">
    <source>
        <dbReference type="Proteomes" id="UP000026962"/>
    </source>
</evidence>
<evidence type="ECO:0000313" key="2">
    <source>
        <dbReference type="EnsemblPlants" id="OPUNC05G10490.1"/>
    </source>
</evidence>
<evidence type="ECO:0000256" key="1">
    <source>
        <dbReference type="SAM" id="MobiDB-lite"/>
    </source>
</evidence>
<dbReference type="EnsemblPlants" id="OPUNC05G10490.1">
    <property type="protein sequence ID" value="OPUNC05G10490.1"/>
    <property type="gene ID" value="OPUNC05G10490"/>
</dbReference>
<dbReference type="AlphaFoldDB" id="A0A0E0L164"/>
<organism evidence="2">
    <name type="scientific">Oryza punctata</name>
    <name type="common">Red rice</name>
    <dbReference type="NCBI Taxonomy" id="4537"/>
    <lineage>
        <taxon>Eukaryota</taxon>
        <taxon>Viridiplantae</taxon>
        <taxon>Streptophyta</taxon>
        <taxon>Embryophyta</taxon>
        <taxon>Tracheophyta</taxon>
        <taxon>Spermatophyta</taxon>
        <taxon>Magnoliopsida</taxon>
        <taxon>Liliopsida</taxon>
        <taxon>Poales</taxon>
        <taxon>Poaceae</taxon>
        <taxon>BOP clade</taxon>
        <taxon>Oryzoideae</taxon>
        <taxon>Oryzeae</taxon>
        <taxon>Oryzinae</taxon>
        <taxon>Oryza</taxon>
    </lineage>
</organism>
<proteinExistence type="predicted"/>
<reference evidence="2" key="1">
    <citation type="submission" date="2015-04" db="UniProtKB">
        <authorList>
            <consortium name="EnsemblPlants"/>
        </authorList>
    </citation>
    <scope>IDENTIFICATION</scope>
</reference>
<name>A0A0E0L164_ORYPU</name>
<accession>A0A0E0L164</accession>
<reference evidence="2" key="2">
    <citation type="submission" date="2018-05" db="EMBL/GenBank/DDBJ databases">
        <title>OpunRS2 (Oryza punctata Reference Sequence Version 2).</title>
        <authorList>
            <person name="Zhang J."/>
            <person name="Kudrna D."/>
            <person name="Lee S."/>
            <person name="Talag J."/>
            <person name="Welchert J."/>
            <person name="Wing R.A."/>
        </authorList>
    </citation>
    <scope>NUCLEOTIDE SEQUENCE [LARGE SCALE GENOMIC DNA]</scope>
</reference>
<dbReference type="HOGENOM" id="CLU_2762212_0_0_1"/>
<sequence>MVTSMSSKGMLLGPKSPHTKNNSQCGTIVKDDVPITVKEWDEWDEFVEFKALPEETAKSKKMSNLAKRNK</sequence>
<protein>
    <submittedName>
        <fullName evidence="2">Uncharacterized protein</fullName>
    </submittedName>
</protein>